<dbReference type="PANTHER" id="PTHR37691:SF1">
    <property type="entry name" value="BLR3518 PROTEIN"/>
    <property type="match status" value="1"/>
</dbReference>
<accession>A0A9X1VV14</accession>
<gene>
    <name evidence="2" type="ORF">MMF98_11860</name>
</gene>
<dbReference type="Proteomes" id="UP001139447">
    <property type="component" value="Unassembled WGS sequence"/>
</dbReference>
<reference evidence="2" key="1">
    <citation type="submission" date="2022-03" db="EMBL/GenBank/DDBJ databases">
        <authorList>
            <person name="Woo C.Y."/>
        </authorList>
    </citation>
    <scope>NUCLEOTIDE SEQUENCE</scope>
    <source>
        <strain evidence="2">CYS-02</strain>
    </source>
</reference>
<protein>
    <submittedName>
        <fullName evidence="2">DsrE family protein</fullName>
    </submittedName>
</protein>
<proteinExistence type="predicted"/>
<dbReference type="Gene3D" id="3.40.1260.10">
    <property type="entry name" value="DsrEFH-like"/>
    <property type="match status" value="1"/>
</dbReference>
<dbReference type="InterPro" id="IPR003787">
    <property type="entry name" value="Sulphur_relay_DsrE/F-like"/>
</dbReference>
<dbReference type="InterPro" id="IPR027396">
    <property type="entry name" value="DsrEFH-like"/>
</dbReference>
<keyword evidence="1" id="KW-0732">Signal</keyword>
<dbReference type="Pfam" id="PF02635">
    <property type="entry name" value="DsrE"/>
    <property type="match status" value="1"/>
</dbReference>
<evidence type="ECO:0000256" key="1">
    <source>
        <dbReference type="SAM" id="SignalP"/>
    </source>
</evidence>
<dbReference type="SUPFAM" id="SSF75169">
    <property type="entry name" value="DsrEFH-like"/>
    <property type="match status" value="1"/>
</dbReference>
<feature type="signal peptide" evidence="1">
    <location>
        <begin position="1"/>
        <end position="24"/>
    </location>
</feature>
<keyword evidence="3" id="KW-1185">Reference proteome</keyword>
<dbReference type="AlphaFoldDB" id="A0A9X1VV14"/>
<dbReference type="EMBL" id="JALGBI010000001">
    <property type="protein sequence ID" value="MCJ0763902.1"/>
    <property type="molecule type" value="Genomic_DNA"/>
</dbReference>
<evidence type="ECO:0000313" key="3">
    <source>
        <dbReference type="Proteomes" id="UP001139447"/>
    </source>
</evidence>
<dbReference type="PANTHER" id="PTHR37691">
    <property type="entry name" value="BLR3518 PROTEIN"/>
    <property type="match status" value="1"/>
</dbReference>
<comment type="caution">
    <text evidence="2">The sequence shown here is derived from an EMBL/GenBank/DDBJ whole genome shotgun (WGS) entry which is preliminary data.</text>
</comment>
<dbReference type="RefSeq" id="WP_243306478.1">
    <property type="nucleotide sequence ID" value="NZ_JALGBI010000001.1"/>
</dbReference>
<name>A0A9X1VV14_9BURK</name>
<evidence type="ECO:0000313" key="2">
    <source>
        <dbReference type="EMBL" id="MCJ0763902.1"/>
    </source>
</evidence>
<sequence>MNRRLFIQAAAATASATLLIAAQAQGTGTSGTKRHKIVIQMSDADPGKWNLALNNAKNLQDDVGATNVDIEIVAYGPGIGMLKLESPVASRVDDAVKAGVKVLACENTMRGQKLTKDDMNGAVGYVPAGVTEIMKKQAEGWAYLRP</sequence>
<feature type="chain" id="PRO_5040823269" evidence="1">
    <location>
        <begin position="25"/>
        <end position="146"/>
    </location>
</feature>
<organism evidence="2 3">
    <name type="scientific">Variovorax terrae</name>
    <dbReference type="NCBI Taxonomy" id="2923278"/>
    <lineage>
        <taxon>Bacteria</taxon>
        <taxon>Pseudomonadati</taxon>
        <taxon>Pseudomonadota</taxon>
        <taxon>Betaproteobacteria</taxon>
        <taxon>Burkholderiales</taxon>
        <taxon>Comamonadaceae</taxon>
        <taxon>Variovorax</taxon>
    </lineage>
</organism>